<reference evidence="2" key="1">
    <citation type="submission" date="2014-05" db="EMBL/GenBank/DDBJ databases">
        <title>The transcriptome of the halophilic microalga Tetraselmis sp. GSL018 isolated from the Great Salt Lake, Utah.</title>
        <authorList>
            <person name="Jinkerson R.E."/>
            <person name="D'Adamo S."/>
            <person name="Posewitz M.C."/>
        </authorList>
    </citation>
    <scope>NUCLEOTIDE SEQUENCE</scope>
    <source>
        <strain evidence="2">GSL018</strain>
    </source>
</reference>
<name>A0A061QVS1_9CHLO</name>
<gene>
    <name evidence="2" type="ORF">TSPGSL018_19705</name>
</gene>
<proteinExistence type="predicted"/>
<keyword evidence="1" id="KW-0812">Transmembrane</keyword>
<feature type="transmembrane region" description="Helical" evidence="1">
    <location>
        <begin position="93"/>
        <end position="113"/>
    </location>
</feature>
<dbReference type="EMBL" id="GBEZ01023058">
    <property type="protein sequence ID" value="JAC63808.1"/>
    <property type="molecule type" value="Transcribed_RNA"/>
</dbReference>
<sequence length="385" mass="43676">MNRAGSGYGILGDLHSIGGPQDYLNVSRIGKKWVTAALYLCSAQVAIGLSLFLLDSFMVYDLTAKLFGQLVAVAMVAIGAAGAFGSHKRSRNLLNLHIVGVIIAILLGVQYITAFSRENYVNCTMARLYMKTRKIQEYLEKQPAVNMFTTVVSRLNEMEDMLNMVEEGSVESLQKKIDAEKMMNSDNNYIRYKLQLLKVHAERLLNNHINATDENTKGMSPEDRRVLNERIDAAEGVLDRIAQHNEDGDYISYEEYEELLHNLADAYEGVGSLQQRTLHDHIKQLSFDKDVFERQGKGYHGSMAKQRQREHHERQIEWSKRMEEAIRKHEFSGAHPDLSDLPQWCMQDKSYNTALIGLGTFLVFLQLASGYCVLSLSFQLPMKAE</sequence>
<feature type="transmembrane region" description="Helical" evidence="1">
    <location>
        <begin position="66"/>
        <end position="86"/>
    </location>
</feature>
<protein>
    <submittedName>
        <fullName evidence="2">Uncharacterized protein</fullName>
    </submittedName>
</protein>
<keyword evidence="1" id="KW-1133">Transmembrane helix</keyword>
<evidence type="ECO:0000313" key="2">
    <source>
        <dbReference type="EMBL" id="JAC63808.1"/>
    </source>
</evidence>
<feature type="transmembrane region" description="Helical" evidence="1">
    <location>
        <begin position="33"/>
        <end position="54"/>
    </location>
</feature>
<keyword evidence="1" id="KW-0472">Membrane</keyword>
<accession>A0A061QVS1</accession>
<organism evidence="2">
    <name type="scientific">Tetraselmis sp. GSL018</name>
    <dbReference type="NCBI Taxonomy" id="582737"/>
    <lineage>
        <taxon>Eukaryota</taxon>
        <taxon>Viridiplantae</taxon>
        <taxon>Chlorophyta</taxon>
        <taxon>core chlorophytes</taxon>
        <taxon>Chlorodendrophyceae</taxon>
        <taxon>Chlorodendrales</taxon>
        <taxon>Chlorodendraceae</taxon>
        <taxon>Tetraselmis</taxon>
    </lineage>
</organism>
<dbReference type="AlphaFoldDB" id="A0A061QVS1"/>
<feature type="transmembrane region" description="Helical" evidence="1">
    <location>
        <begin position="355"/>
        <end position="378"/>
    </location>
</feature>
<evidence type="ECO:0000256" key="1">
    <source>
        <dbReference type="SAM" id="Phobius"/>
    </source>
</evidence>